<evidence type="ECO:0000256" key="6">
    <source>
        <dbReference type="HAMAP-Rule" id="MF_02033"/>
    </source>
</evidence>
<comment type="subcellular location">
    <subcellularLocation>
        <location evidence="6">Cell membrane</location>
        <topology evidence="6">Peripheral membrane protein</topology>
        <orientation evidence="6">Cytoplasmic side</orientation>
    </subcellularLocation>
    <text evidence="6">Localizes to the Z ring in an FtsZ-dependent manner. Targeted to the membrane through a conserved C-terminal amphipathic helix.</text>
</comment>
<evidence type="ECO:0000256" key="4">
    <source>
        <dbReference type="ARBA" id="ARBA00023136"/>
    </source>
</evidence>
<evidence type="ECO:0000256" key="2">
    <source>
        <dbReference type="ARBA" id="ARBA00022475"/>
    </source>
</evidence>
<dbReference type="InterPro" id="IPR050696">
    <property type="entry name" value="FtsA/MreB"/>
</dbReference>
<evidence type="ECO:0000256" key="3">
    <source>
        <dbReference type="ARBA" id="ARBA00022618"/>
    </source>
</evidence>
<comment type="caution">
    <text evidence="9">The sequence shown here is derived from an EMBL/GenBank/DDBJ whole genome shotgun (WGS) entry which is preliminary data.</text>
</comment>
<dbReference type="SMART" id="SM00842">
    <property type="entry name" value="FtsA"/>
    <property type="match status" value="1"/>
</dbReference>
<dbReference type="HAMAP" id="MF_02033">
    <property type="entry name" value="FtsA"/>
    <property type="match status" value="1"/>
</dbReference>
<dbReference type="GO" id="GO:0051301">
    <property type="term" value="P:cell division"/>
    <property type="evidence" value="ECO:0007669"/>
    <property type="project" value="UniProtKB-KW"/>
</dbReference>
<keyword evidence="4 6" id="KW-0472">Membrane</keyword>
<keyword evidence="3 6" id="KW-0132">Cell division</keyword>
<dbReference type="SUPFAM" id="SSF53067">
    <property type="entry name" value="Actin-like ATPase domain"/>
    <property type="match status" value="2"/>
</dbReference>
<sequence length="427" mass="44832">MAFPGALNVRSRPKRVSRGGTIAALDVGSGKVVCFIAKVDDPGSIRVVGIGHQVSRGVRAGAIVDMEQAETAIGTAVHAAETMAGEQIREVLVSLSGGQPESQTITVETAIAGQVVNDGDLKRALAQAHNLNVAPDAELIHSIPVGYTVDGSKGIREPRGMVGERLGVRLHAVTTAANPIRNLTTCIGRCHLGVEGFVLSPYASGLACLVEDEMDLGVTLIDMGGGTTTMSVFFDGKMIWCDSIPLGGGHVTNDIARGLTTPLAHAERLKTLYGSAIPTVSDEREIIDVPQVGEEEHAQANHVPKSLLVGIIQPRLEEIFELARGRLEASGVGKLAGRRVVLTGGASQLPGMRELAQQVLDKQVRTGRPLRIGGLAESVGGPAFSAAAGLLVYALQQQTELPALAPLVEQQPSGWLGRVGLWLRENL</sequence>
<dbReference type="CDD" id="cd24048">
    <property type="entry name" value="ASKHA_NBD_FtsA"/>
    <property type="match status" value="1"/>
</dbReference>
<dbReference type="RefSeq" id="WP_377359687.1">
    <property type="nucleotide sequence ID" value="NZ_JBHTCM010000012.1"/>
</dbReference>
<dbReference type="NCBIfam" id="TIGR01174">
    <property type="entry name" value="ftsA"/>
    <property type="match status" value="1"/>
</dbReference>
<proteinExistence type="inferred from homology"/>
<dbReference type="InterPro" id="IPR020823">
    <property type="entry name" value="Cell_div_FtsA"/>
</dbReference>
<evidence type="ECO:0000256" key="1">
    <source>
        <dbReference type="ARBA" id="ARBA00007381"/>
    </source>
</evidence>
<reference evidence="10" key="1">
    <citation type="journal article" date="2019" name="Int. J. Syst. Evol. Microbiol.">
        <title>The Global Catalogue of Microorganisms (GCM) 10K type strain sequencing project: providing services to taxonomists for standard genome sequencing and annotation.</title>
        <authorList>
            <consortium name="The Broad Institute Genomics Platform"/>
            <consortium name="The Broad Institute Genome Sequencing Center for Infectious Disease"/>
            <person name="Wu L."/>
            <person name="Ma J."/>
        </authorList>
    </citation>
    <scope>NUCLEOTIDE SEQUENCE [LARGE SCALE GENOMIC DNA]</scope>
    <source>
        <strain evidence="10">CGMCC 1.16275</strain>
    </source>
</reference>
<dbReference type="InterPro" id="IPR003494">
    <property type="entry name" value="SHS2_FtsA"/>
</dbReference>
<dbReference type="InterPro" id="IPR018181">
    <property type="entry name" value="Heat_shock_70_CS"/>
</dbReference>
<comment type="similarity">
    <text evidence="1">Belongs to the heat shock protein 70 family.</text>
</comment>
<keyword evidence="5 6" id="KW-0131">Cell cycle</keyword>
<protein>
    <recommendedName>
        <fullName evidence="6 7">Cell division protein FtsA</fullName>
    </recommendedName>
</protein>
<dbReference type="Proteomes" id="UP001596456">
    <property type="component" value="Unassembled WGS sequence"/>
</dbReference>
<comment type="subunit">
    <text evidence="6">Self-interacts. Interacts with FtsZ.</text>
</comment>
<dbReference type="PANTHER" id="PTHR32432:SF4">
    <property type="entry name" value="CELL DIVISION PROTEIN FTSA"/>
    <property type="match status" value="1"/>
</dbReference>
<dbReference type="PANTHER" id="PTHR32432">
    <property type="entry name" value="CELL DIVISION PROTEIN FTSA-RELATED"/>
    <property type="match status" value="1"/>
</dbReference>
<organism evidence="9 10">
    <name type="scientific">Rhodocista pekingensis</name>
    <dbReference type="NCBI Taxonomy" id="201185"/>
    <lineage>
        <taxon>Bacteria</taxon>
        <taxon>Pseudomonadati</taxon>
        <taxon>Pseudomonadota</taxon>
        <taxon>Alphaproteobacteria</taxon>
        <taxon>Rhodospirillales</taxon>
        <taxon>Azospirillaceae</taxon>
        <taxon>Rhodocista</taxon>
    </lineage>
</organism>
<feature type="domain" description="SHS2" evidence="8">
    <location>
        <begin position="22"/>
        <end position="208"/>
    </location>
</feature>
<dbReference type="PIRSF" id="PIRSF003101">
    <property type="entry name" value="FtsA"/>
    <property type="match status" value="1"/>
</dbReference>
<keyword evidence="2 6" id="KW-1003">Cell membrane</keyword>
<gene>
    <name evidence="6 9" type="primary">ftsA</name>
    <name evidence="9" type="ORF">ACFQPS_13170</name>
</gene>
<accession>A0ABW2KVP6</accession>
<dbReference type="PROSITE" id="PS01036">
    <property type="entry name" value="HSP70_3"/>
    <property type="match status" value="1"/>
</dbReference>
<evidence type="ECO:0000259" key="8">
    <source>
        <dbReference type="SMART" id="SM00842"/>
    </source>
</evidence>
<evidence type="ECO:0000256" key="7">
    <source>
        <dbReference type="PIRNR" id="PIRNR003101"/>
    </source>
</evidence>
<comment type="function">
    <text evidence="6 7">Cell division protein that is involved in the assembly of the Z ring. May serve as a membrane anchor for the Z ring.</text>
</comment>
<dbReference type="InterPro" id="IPR043129">
    <property type="entry name" value="ATPase_NBD"/>
</dbReference>
<keyword evidence="10" id="KW-1185">Reference proteome</keyword>
<dbReference type="Gene3D" id="3.30.420.40">
    <property type="match status" value="2"/>
</dbReference>
<evidence type="ECO:0000256" key="5">
    <source>
        <dbReference type="ARBA" id="ARBA00023306"/>
    </source>
</evidence>
<comment type="similarity">
    <text evidence="6 7">Belongs to the FtsA/MreB family.</text>
</comment>
<evidence type="ECO:0000313" key="10">
    <source>
        <dbReference type="Proteomes" id="UP001596456"/>
    </source>
</evidence>
<dbReference type="Pfam" id="PF14450">
    <property type="entry name" value="FtsA"/>
    <property type="match status" value="2"/>
</dbReference>
<dbReference type="Pfam" id="PF02491">
    <property type="entry name" value="SHS2_FTSA"/>
    <property type="match status" value="1"/>
</dbReference>
<name>A0ABW2KVP6_9PROT</name>
<dbReference type="EMBL" id="JBHTCM010000012">
    <property type="protein sequence ID" value="MFC7334117.1"/>
    <property type="molecule type" value="Genomic_DNA"/>
</dbReference>
<evidence type="ECO:0000313" key="9">
    <source>
        <dbReference type="EMBL" id="MFC7334117.1"/>
    </source>
</evidence>